<feature type="transmembrane region" description="Helical" evidence="6">
    <location>
        <begin position="49"/>
        <end position="70"/>
    </location>
</feature>
<dbReference type="GO" id="GO:0022857">
    <property type="term" value="F:transmembrane transporter activity"/>
    <property type="evidence" value="ECO:0007669"/>
    <property type="project" value="InterPro"/>
</dbReference>
<feature type="region of interest" description="Disordered" evidence="5">
    <location>
        <begin position="512"/>
        <end position="546"/>
    </location>
</feature>
<dbReference type="Proteomes" id="UP001378592">
    <property type="component" value="Unassembled WGS sequence"/>
</dbReference>
<dbReference type="GO" id="GO:0016020">
    <property type="term" value="C:membrane"/>
    <property type="evidence" value="ECO:0007669"/>
    <property type="project" value="UniProtKB-SubCell"/>
</dbReference>
<dbReference type="EMBL" id="JAZDUA010000073">
    <property type="protein sequence ID" value="KAK7869521.1"/>
    <property type="molecule type" value="Genomic_DNA"/>
</dbReference>
<gene>
    <name evidence="8" type="ORF">R5R35_002295</name>
</gene>
<feature type="transmembrane region" description="Helical" evidence="6">
    <location>
        <begin position="305"/>
        <end position="324"/>
    </location>
</feature>
<name>A0AAN9Z9V6_9ORTH</name>
<feature type="transmembrane region" description="Helical" evidence="6">
    <location>
        <begin position="197"/>
        <end position="218"/>
    </location>
</feature>
<evidence type="ECO:0000313" key="8">
    <source>
        <dbReference type="EMBL" id="KAK7869521.1"/>
    </source>
</evidence>
<comment type="subcellular location">
    <subcellularLocation>
        <location evidence="1">Membrane</location>
        <topology evidence="1">Multi-pass membrane protein</topology>
    </subcellularLocation>
</comment>
<dbReference type="SUPFAM" id="SSF103473">
    <property type="entry name" value="MFS general substrate transporter"/>
    <property type="match status" value="1"/>
</dbReference>
<accession>A0AAN9Z9V6</accession>
<dbReference type="PROSITE" id="PS50850">
    <property type="entry name" value="MFS"/>
    <property type="match status" value="1"/>
</dbReference>
<proteinExistence type="predicted"/>
<feature type="transmembrane region" description="Helical" evidence="6">
    <location>
        <begin position="85"/>
        <end position="106"/>
    </location>
</feature>
<feature type="transmembrane region" description="Helical" evidence="6">
    <location>
        <begin position="173"/>
        <end position="191"/>
    </location>
</feature>
<sequence length="565" mass="61253">MSVIMKSICGLVKSRGAAPADEKGALDKHKIKALRVALPQVLATSAKNLILLGYGMTLGFPTITIPAISAGSDSGDVLQLTKDQISWFSSINLICVPVGCLASGPLTQPIGRKRSMQFINLPFIAAWLVFHFASSLTELYLALVLVGLAGGLMEAPVLTYVAEITQPHLRGMLSATSSMCVILGVFVQFLLGNFLPWRTVAAVNACFPAIAAISLFFVPESPYWLVSKGRVREAERSLCWLRGWVQPSAVAEELQQLRDSLQQKHKQLHMGGDKEAAAAAAAAAAATPRGEAWWRPYTRRTFLQPYLLVAVSFFVGHFSGMTTLQTYSVSIFTTLGAPIDKYVATLYLGLAELAGTLVCVILVHWAGKRPLTFVSTLGCGACFTAVATYAYIHSGADADAARPHAWLPLTLLLASAFLSHSGIRLLPWILIGEVYPAAVRGVASGASGSIGYIFSFAANKSYFFMLEGLTLWGTFYLYGAVAAAGAVFLYFQLPETEGRTLHEIQQHYSRERDLLSPRRDERRRRRLQQPALAHAHAHGDAPARGPEKYAATNPALVLDDVESRL</sequence>
<dbReference type="PANTHER" id="PTHR48021">
    <property type="match status" value="1"/>
</dbReference>
<feature type="transmembrane region" description="Helical" evidence="6">
    <location>
        <begin position="469"/>
        <end position="491"/>
    </location>
</feature>
<keyword evidence="3 6" id="KW-1133">Transmembrane helix</keyword>
<feature type="transmembrane region" description="Helical" evidence="6">
    <location>
        <begin position="118"/>
        <end position="134"/>
    </location>
</feature>
<dbReference type="FunFam" id="1.20.1250.20:FF:000249">
    <property type="entry name" value="facilitated trehalose transporter Tret1"/>
    <property type="match status" value="1"/>
</dbReference>
<evidence type="ECO:0000256" key="6">
    <source>
        <dbReference type="SAM" id="Phobius"/>
    </source>
</evidence>
<dbReference type="InterPro" id="IPR036259">
    <property type="entry name" value="MFS_trans_sf"/>
</dbReference>
<dbReference type="InterPro" id="IPR005828">
    <property type="entry name" value="MFS_sugar_transport-like"/>
</dbReference>
<feature type="transmembrane region" description="Helical" evidence="6">
    <location>
        <begin position="404"/>
        <end position="426"/>
    </location>
</feature>
<keyword evidence="2 6" id="KW-0812">Transmembrane</keyword>
<evidence type="ECO:0000256" key="1">
    <source>
        <dbReference type="ARBA" id="ARBA00004141"/>
    </source>
</evidence>
<feature type="transmembrane region" description="Helical" evidence="6">
    <location>
        <begin position="373"/>
        <end position="392"/>
    </location>
</feature>
<evidence type="ECO:0000256" key="2">
    <source>
        <dbReference type="ARBA" id="ARBA00022692"/>
    </source>
</evidence>
<evidence type="ECO:0000313" key="9">
    <source>
        <dbReference type="Proteomes" id="UP001378592"/>
    </source>
</evidence>
<dbReference type="InterPro" id="IPR020846">
    <property type="entry name" value="MFS_dom"/>
</dbReference>
<keyword evidence="4 6" id="KW-0472">Membrane</keyword>
<feature type="transmembrane region" description="Helical" evidence="6">
    <location>
        <begin position="140"/>
        <end position="161"/>
    </location>
</feature>
<evidence type="ECO:0000259" key="7">
    <source>
        <dbReference type="PROSITE" id="PS50850"/>
    </source>
</evidence>
<comment type="caution">
    <text evidence="8">The sequence shown here is derived from an EMBL/GenBank/DDBJ whole genome shotgun (WGS) entry which is preliminary data.</text>
</comment>
<dbReference type="InterPro" id="IPR005829">
    <property type="entry name" value="Sugar_transporter_CS"/>
</dbReference>
<feature type="domain" description="Major facilitator superfamily (MFS) profile" evidence="7">
    <location>
        <begin position="41"/>
        <end position="497"/>
    </location>
</feature>
<dbReference type="PROSITE" id="PS00217">
    <property type="entry name" value="SUGAR_TRANSPORT_2"/>
    <property type="match status" value="1"/>
</dbReference>
<evidence type="ECO:0000256" key="5">
    <source>
        <dbReference type="SAM" id="MobiDB-lite"/>
    </source>
</evidence>
<dbReference type="InterPro" id="IPR050549">
    <property type="entry name" value="MFS_Trehalose_Transporter"/>
</dbReference>
<evidence type="ECO:0000256" key="3">
    <source>
        <dbReference type="ARBA" id="ARBA00022989"/>
    </source>
</evidence>
<feature type="compositionally biased region" description="Basic and acidic residues" evidence="5">
    <location>
        <begin position="537"/>
        <end position="546"/>
    </location>
</feature>
<evidence type="ECO:0000256" key="4">
    <source>
        <dbReference type="ARBA" id="ARBA00023136"/>
    </source>
</evidence>
<dbReference type="PANTHER" id="PTHR48021:SF39">
    <property type="entry name" value="MAJOR FACILITATOR SUPERFAMILY (MFS) PROFILE DOMAIN-CONTAINING PROTEIN"/>
    <property type="match status" value="1"/>
</dbReference>
<protein>
    <recommendedName>
        <fullName evidence="7">Major facilitator superfamily (MFS) profile domain-containing protein</fullName>
    </recommendedName>
</protein>
<keyword evidence="9" id="KW-1185">Reference proteome</keyword>
<organism evidence="8 9">
    <name type="scientific">Gryllus longicercus</name>
    <dbReference type="NCBI Taxonomy" id="2509291"/>
    <lineage>
        <taxon>Eukaryota</taxon>
        <taxon>Metazoa</taxon>
        <taxon>Ecdysozoa</taxon>
        <taxon>Arthropoda</taxon>
        <taxon>Hexapoda</taxon>
        <taxon>Insecta</taxon>
        <taxon>Pterygota</taxon>
        <taxon>Neoptera</taxon>
        <taxon>Polyneoptera</taxon>
        <taxon>Orthoptera</taxon>
        <taxon>Ensifera</taxon>
        <taxon>Gryllidea</taxon>
        <taxon>Grylloidea</taxon>
        <taxon>Gryllidae</taxon>
        <taxon>Gryllinae</taxon>
        <taxon>Gryllus</taxon>
    </lineage>
</organism>
<feature type="transmembrane region" description="Helical" evidence="6">
    <location>
        <begin position="438"/>
        <end position="457"/>
    </location>
</feature>
<dbReference type="AlphaFoldDB" id="A0AAN9Z9V6"/>
<dbReference type="Gene3D" id="1.20.1250.20">
    <property type="entry name" value="MFS general substrate transporter like domains"/>
    <property type="match status" value="1"/>
</dbReference>
<reference evidence="8 9" key="1">
    <citation type="submission" date="2024-03" db="EMBL/GenBank/DDBJ databases">
        <title>The genome assembly and annotation of the cricket Gryllus longicercus Weissman &amp; Gray.</title>
        <authorList>
            <person name="Szrajer S."/>
            <person name="Gray D."/>
            <person name="Ylla G."/>
        </authorList>
    </citation>
    <scope>NUCLEOTIDE SEQUENCE [LARGE SCALE GENOMIC DNA]</scope>
    <source>
        <strain evidence="8">DAG 2021-001</strain>
        <tissue evidence="8">Whole body minus gut</tissue>
    </source>
</reference>
<dbReference type="Pfam" id="PF00083">
    <property type="entry name" value="Sugar_tr"/>
    <property type="match status" value="1"/>
</dbReference>
<feature type="transmembrane region" description="Helical" evidence="6">
    <location>
        <begin position="344"/>
        <end position="366"/>
    </location>
</feature>